<dbReference type="Proteomes" id="UP001500631">
    <property type="component" value="Unassembled WGS sequence"/>
</dbReference>
<keyword evidence="2" id="KW-1185">Reference proteome</keyword>
<sequence length="171" mass="20138">MNTRIEQIITANNVDFIINLGSYGWSDIFWVVDNKPINIDSITHVFSDPHDEILDICLDLLDSKNCELYLFHEPGATKISFEVLKEHQHLVKVIIYDVLDIIYQPTKDVVLKEVESFVMVKQQFLIIAYLQYKKITLLLRNRLYSRSRCSDFPIVKFKELELKMRKDSLID</sequence>
<comment type="caution">
    <text evidence="1">The sequence shown here is derived from an EMBL/GenBank/DDBJ whole genome shotgun (WGS) entry which is preliminary data.</text>
</comment>
<organism evidence="1 2">
    <name type="scientific">Wohlfahrtiimonas larvae</name>
    <dbReference type="NCBI Taxonomy" id="1157986"/>
    <lineage>
        <taxon>Bacteria</taxon>
        <taxon>Pseudomonadati</taxon>
        <taxon>Pseudomonadota</taxon>
        <taxon>Gammaproteobacteria</taxon>
        <taxon>Cardiobacteriales</taxon>
        <taxon>Ignatzschineriaceae</taxon>
        <taxon>Wohlfahrtiimonas</taxon>
    </lineage>
</organism>
<evidence type="ECO:0000313" key="1">
    <source>
        <dbReference type="EMBL" id="GAA5095462.1"/>
    </source>
</evidence>
<proteinExistence type="predicted"/>
<reference evidence="2" key="1">
    <citation type="journal article" date="2019" name="Int. J. Syst. Evol. Microbiol.">
        <title>The Global Catalogue of Microorganisms (GCM) 10K type strain sequencing project: providing services to taxonomists for standard genome sequencing and annotation.</title>
        <authorList>
            <consortium name="The Broad Institute Genomics Platform"/>
            <consortium name="The Broad Institute Genome Sequencing Center for Infectious Disease"/>
            <person name="Wu L."/>
            <person name="Ma J."/>
        </authorList>
    </citation>
    <scope>NUCLEOTIDE SEQUENCE [LARGE SCALE GENOMIC DNA]</scope>
    <source>
        <strain evidence="2">JCM 18424</strain>
    </source>
</reference>
<dbReference type="RefSeq" id="WP_077924595.1">
    <property type="nucleotide sequence ID" value="NZ_BAABKE010000002.1"/>
</dbReference>
<protein>
    <submittedName>
        <fullName evidence="1">Uncharacterized protein</fullName>
    </submittedName>
</protein>
<dbReference type="EMBL" id="BAABKE010000002">
    <property type="protein sequence ID" value="GAA5095462.1"/>
    <property type="molecule type" value="Genomic_DNA"/>
</dbReference>
<accession>A0ABP9MEB0</accession>
<name>A0ABP9MEB0_9GAMM</name>
<gene>
    <name evidence="1" type="ORF">GCM10023338_04860</name>
</gene>
<evidence type="ECO:0000313" key="2">
    <source>
        <dbReference type="Proteomes" id="UP001500631"/>
    </source>
</evidence>